<dbReference type="PANTHER" id="PTHR30164">
    <property type="entry name" value="MTFA PEPTIDASE"/>
    <property type="match status" value="1"/>
</dbReference>
<reference evidence="3" key="1">
    <citation type="submission" date="2019-05" db="EMBL/GenBank/DDBJ databases">
        <title>Flavobacterium profundi sp. nov., isolated from a deep-sea seamount.</title>
        <authorList>
            <person name="Zhang D.-C."/>
        </authorList>
    </citation>
    <scope>NUCLEOTIDE SEQUENCE [LARGE SCALE GENOMIC DNA]</scope>
    <source>
        <strain evidence="3">TP390</strain>
    </source>
</reference>
<organism evidence="2 3">
    <name type="scientific">Flavobacterium profundi</name>
    <dbReference type="NCBI Taxonomy" id="1774945"/>
    <lineage>
        <taxon>Bacteria</taxon>
        <taxon>Pseudomonadati</taxon>
        <taxon>Bacteroidota</taxon>
        <taxon>Flavobacteriia</taxon>
        <taxon>Flavobacteriales</taxon>
        <taxon>Flavobacteriaceae</taxon>
        <taxon>Flavobacterium</taxon>
    </lineage>
</organism>
<comment type="caution">
    <text evidence="2">The sequence shown here is derived from an EMBL/GenBank/DDBJ whole genome shotgun (WGS) entry which is preliminary data.</text>
</comment>
<dbReference type="GO" id="GO:0004177">
    <property type="term" value="F:aminopeptidase activity"/>
    <property type="evidence" value="ECO:0007669"/>
    <property type="project" value="TreeGrafter"/>
</dbReference>
<gene>
    <name evidence="2" type="ORF">GOQ30_05565</name>
</gene>
<dbReference type="Pfam" id="PF06167">
    <property type="entry name" value="Peptidase_M90"/>
    <property type="match status" value="1"/>
</dbReference>
<dbReference type="Proteomes" id="UP000431264">
    <property type="component" value="Unassembled WGS sequence"/>
</dbReference>
<dbReference type="SUPFAM" id="SSF55486">
    <property type="entry name" value="Metalloproteases ('zincins'), catalytic domain"/>
    <property type="match status" value="1"/>
</dbReference>
<dbReference type="CDD" id="cd20170">
    <property type="entry name" value="Peptidase_M90-like"/>
    <property type="match status" value="1"/>
</dbReference>
<dbReference type="InterPro" id="IPR010384">
    <property type="entry name" value="MtfA_fam"/>
</dbReference>
<dbReference type="AlphaFoldDB" id="A0A6I4IGC1"/>
<keyword evidence="1" id="KW-1133">Transmembrane helix</keyword>
<dbReference type="PANTHER" id="PTHR30164:SF2">
    <property type="entry name" value="PROTEIN MTFA"/>
    <property type="match status" value="1"/>
</dbReference>
<proteinExistence type="predicted"/>
<evidence type="ECO:0000313" key="2">
    <source>
        <dbReference type="EMBL" id="MVO08630.1"/>
    </source>
</evidence>
<feature type="transmembrane region" description="Helical" evidence="1">
    <location>
        <begin position="12"/>
        <end position="31"/>
    </location>
</feature>
<name>A0A6I4IGC1_9FLAO</name>
<dbReference type="InterPro" id="IPR042252">
    <property type="entry name" value="MtfA_N"/>
</dbReference>
<dbReference type="Gene3D" id="1.10.472.150">
    <property type="entry name" value="Glucose-regulated metallo-peptidase M90, N-terminal domain"/>
    <property type="match status" value="1"/>
</dbReference>
<keyword evidence="1" id="KW-0472">Membrane</keyword>
<evidence type="ECO:0000256" key="1">
    <source>
        <dbReference type="SAM" id="Phobius"/>
    </source>
</evidence>
<dbReference type="EMBL" id="WQLW01000003">
    <property type="protein sequence ID" value="MVO08630.1"/>
    <property type="molecule type" value="Genomic_DNA"/>
</dbReference>
<evidence type="ECO:0000313" key="3">
    <source>
        <dbReference type="Proteomes" id="UP000431264"/>
    </source>
</evidence>
<sequence length="274" mass="32663">MFVFPKFQPVAYLLLALGIVFFIVFAYNVIIEPIYAFFFRKPIYVHLYLFPKKLSLPQLQILHDQFDFYQKLPPLQQKYFEHRVATFIQNYPYIGKDGLEVTDEMKVLIAATAVMLTFGMRNYLFTVIDKIIIYPDVYYSTLNQKYHKGEFNPRMKAIVFSWKHFLEGYEISNDNLNLGLHEFGHVLHYQGLNNSDTSATIFAVTYEEIIKEVKYPANYSKLLQSNYFRIYAYTNEFEFIAVILEHFFETPEQFKKEFPPLFEKVKVMINFTQY</sequence>
<keyword evidence="3" id="KW-1185">Reference proteome</keyword>
<accession>A0A6I4IGC1</accession>
<keyword evidence="1" id="KW-0812">Transmembrane</keyword>
<evidence type="ECO:0008006" key="4">
    <source>
        <dbReference type="Google" id="ProtNLM"/>
    </source>
</evidence>
<protein>
    <recommendedName>
        <fullName evidence="4">Zinc-dependent peptidase</fullName>
    </recommendedName>
</protein>
<dbReference type="GO" id="GO:0005829">
    <property type="term" value="C:cytosol"/>
    <property type="evidence" value="ECO:0007669"/>
    <property type="project" value="TreeGrafter"/>
</dbReference>